<proteinExistence type="predicted"/>
<accession>A0A9W6X5N6</accession>
<dbReference type="EMBL" id="BSXW01000950">
    <property type="protein sequence ID" value="GMF32044.1"/>
    <property type="molecule type" value="Genomic_DNA"/>
</dbReference>
<keyword evidence="2" id="KW-1185">Reference proteome</keyword>
<protein>
    <submittedName>
        <fullName evidence="1">Unnamed protein product</fullName>
    </submittedName>
</protein>
<sequence>MRIAVDTVAADAGDTASSALAFEEAMAALHDVAAHAGREGSPLSLANHLLKIVFVDDFYKRTSVDMDIRFLDI</sequence>
<reference evidence="1" key="1">
    <citation type="submission" date="2023-04" db="EMBL/GenBank/DDBJ databases">
        <title>Phytophthora lilii NBRC 32176.</title>
        <authorList>
            <person name="Ichikawa N."/>
            <person name="Sato H."/>
            <person name="Tonouchi N."/>
        </authorList>
    </citation>
    <scope>NUCLEOTIDE SEQUENCE</scope>
    <source>
        <strain evidence="1">NBRC 32176</strain>
    </source>
</reference>
<evidence type="ECO:0000313" key="2">
    <source>
        <dbReference type="Proteomes" id="UP001165083"/>
    </source>
</evidence>
<dbReference type="Proteomes" id="UP001165083">
    <property type="component" value="Unassembled WGS sequence"/>
</dbReference>
<gene>
    <name evidence="1" type="ORF">Plil01_001370800</name>
</gene>
<dbReference type="AlphaFoldDB" id="A0A9W6X5N6"/>
<comment type="caution">
    <text evidence="1">The sequence shown here is derived from an EMBL/GenBank/DDBJ whole genome shotgun (WGS) entry which is preliminary data.</text>
</comment>
<evidence type="ECO:0000313" key="1">
    <source>
        <dbReference type="EMBL" id="GMF32044.1"/>
    </source>
</evidence>
<organism evidence="1 2">
    <name type="scientific">Phytophthora lilii</name>
    <dbReference type="NCBI Taxonomy" id="2077276"/>
    <lineage>
        <taxon>Eukaryota</taxon>
        <taxon>Sar</taxon>
        <taxon>Stramenopiles</taxon>
        <taxon>Oomycota</taxon>
        <taxon>Peronosporomycetes</taxon>
        <taxon>Peronosporales</taxon>
        <taxon>Peronosporaceae</taxon>
        <taxon>Phytophthora</taxon>
    </lineage>
</organism>
<name>A0A9W6X5N6_9STRA</name>